<dbReference type="PANTHER" id="PTHR43630">
    <property type="entry name" value="POLY-BETA-1,6-N-ACETYL-D-GLUCOSAMINE SYNTHASE"/>
    <property type="match status" value="1"/>
</dbReference>
<evidence type="ECO:0000256" key="1">
    <source>
        <dbReference type="SAM" id="Phobius"/>
    </source>
</evidence>
<organism evidence="3 4">
    <name type="scientific">Candidatus Woesebacteria bacterium GWA1_41_8</name>
    <dbReference type="NCBI Taxonomy" id="1802471"/>
    <lineage>
        <taxon>Bacteria</taxon>
        <taxon>Candidatus Woeseibacteriota</taxon>
    </lineage>
</organism>
<keyword evidence="1" id="KW-0472">Membrane</keyword>
<feature type="transmembrane region" description="Helical" evidence="1">
    <location>
        <begin position="227"/>
        <end position="244"/>
    </location>
</feature>
<proteinExistence type="predicted"/>
<dbReference type="STRING" id="1802471.A2115_02990"/>
<evidence type="ECO:0000313" key="3">
    <source>
        <dbReference type="EMBL" id="OGM02404.1"/>
    </source>
</evidence>
<dbReference type="AlphaFoldDB" id="A0A1F7WHT1"/>
<name>A0A1F7WHT1_9BACT</name>
<dbReference type="CDD" id="cd02511">
    <property type="entry name" value="Beta4Glucosyltransferase"/>
    <property type="match status" value="1"/>
</dbReference>
<gene>
    <name evidence="3" type="ORF">A2115_02990</name>
</gene>
<dbReference type="Pfam" id="PF00535">
    <property type="entry name" value="Glycos_transf_2"/>
    <property type="match status" value="1"/>
</dbReference>
<dbReference type="PANTHER" id="PTHR43630:SF2">
    <property type="entry name" value="GLYCOSYLTRANSFERASE"/>
    <property type="match status" value="1"/>
</dbReference>
<evidence type="ECO:0000259" key="2">
    <source>
        <dbReference type="Pfam" id="PF00535"/>
    </source>
</evidence>
<dbReference type="EMBL" id="MGFJ01000022">
    <property type="protein sequence ID" value="OGM02404.1"/>
    <property type="molecule type" value="Genomic_DNA"/>
</dbReference>
<feature type="domain" description="Glycosyltransferase 2-like" evidence="2">
    <location>
        <begin position="5"/>
        <end position="124"/>
    </location>
</feature>
<sequence>MTMLSVTIITLNEEKDLARCLESVGGFADEIVVVDSGSKDKTVEIAKKFGAKVFVRKFDAYANQKNFALGKTSGDWTFSIDADEEVSPELAEEIKGAVRSDRFVAYTIPRQNIIFGKFIKHTRWDPELDRHVWLWKKGSGRWVGDVHEEVLVDGPVGALKNVKVHHQYETVSEFFDMIDRYSELEATEKTKKGTKFDLLRLFLDPFYNFCVRYFYRKGFLDGWHGFVLSYLMAIYYVCAWIKIWQKQG</sequence>
<dbReference type="Gene3D" id="3.90.550.10">
    <property type="entry name" value="Spore Coat Polysaccharide Biosynthesis Protein SpsA, Chain A"/>
    <property type="match status" value="1"/>
</dbReference>
<comment type="caution">
    <text evidence="3">The sequence shown here is derived from an EMBL/GenBank/DDBJ whole genome shotgun (WGS) entry which is preliminary data.</text>
</comment>
<keyword evidence="1" id="KW-0812">Transmembrane</keyword>
<reference evidence="3 4" key="1">
    <citation type="journal article" date="2016" name="Nat. Commun.">
        <title>Thousands of microbial genomes shed light on interconnected biogeochemical processes in an aquifer system.</title>
        <authorList>
            <person name="Anantharaman K."/>
            <person name="Brown C.T."/>
            <person name="Hug L.A."/>
            <person name="Sharon I."/>
            <person name="Castelle C.J."/>
            <person name="Probst A.J."/>
            <person name="Thomas B.C."/>
            <person name="Singh A."/>
            <person name="Wilkins M.J."/>
            <person name="Karaoz U."/>
            <person name="Brodie E.L."/>
            <person name="Williams K.H."/>
            <person name="Hubbard S.S."/>
            <person name="Banfield J.F."/>
        </authorList>
    </citation>
    <scope>NUCLEOTIDE SEQUENCE [LARGE SCALE GENOMIC DNA]</scope>
</reference>
<accession>A0A1F7WHT1</accession>
<dbReference type="Proteomes" id="UP000176198">
    <property type="component" value="Unassembled WGS sequence"/>
</dbReference>
<evidence type="ECO:0000313" key="4">
    <source>
        <dbReference type="Proteomes" id="UP000176198"/>
    </source>
</evidence>
<dbReference type="SUPFAM" id="SSF53448">
    <property type="entry name" value="Nucleotide-diphospho-sugar transferases"/>
    <property type="match status" value="1"/>
</dbReference>
<dbReference type="InterPro" id="IPR001173">
    <property type="entry name" value="Glyco_trans_2-like"/>
</dbReference>
<protein>
    <recommendedName>
        <fullName evidence="2">Glycosyltransferase 2-like domain-containing protein</fullName>
    </recommendedName>
</protein>
<dbReference type="InterPro" id="IPR029044">
    <property type="entry name" value="Nucleotide-diphossugar_trans"/>
</dbReference>
<keyword evidence="1" id="KW-1133">Transmembrane helix</keyword>